<evidence type="ECO:0000313" key="3">
    <source>
        <dbReference type="EMBL" id="MCL6684619.1"/>
    </source>
</evidence>
<comment type="caution">
    <text evidence="3">The sequence shown here is derived from an EMBL/GenBank/DDBJ whole genome shotgun (WGS) entry which is preliminary data.</text>
</comment>
<name>A0ABT0RPN2_9SPHN</name>
<dbReference type="EMBL" id="JAMGBD010000002">
    <property type="protein sequence ID" value="MCL6684619.1"/>
    <property type="molecule type" value="Genomic_DNA"/>
</dbReference>
<keyword evidence="2" id="KW-1133">Transmembrane helix</keyword>
<accession>A0ABT0RPN2</accession>
<keyword evidence="2" id="KW-0812">Transmembrane</keyword>
<reference evidence="3" key="1">
    <citation type="submission" date="2022-05" db="EMBL/GenBank/DDBJ databases">
        <authorList>
            <person name="Jo J.-H."/>
            <person name="Im W.-T."/>
        </authorList>
    </citation>
    <scope>NUCLEOTIDE SEQUENCE</scope>
    <source>
        <strain evidence="3">SE158</strain>
    </source>
</reference>
<protein>
    <recommendedName>
        <fullName evidence="5">Protein TonB</fullName>
    </recommendedName>
</protein>
<proteinExistence type="predicted"/>
<evidence type="ECO:0000256" key="2">
    <source>
        <dbReference type="SAM" id="Phobius"/>
    </source>
</evidence>
<sequence>MSSGTYRNAPAWDATTATRRGSGLGLAIAINGLIFLVLMTLGAAEFTKKPDDVLVVDMVSSRSASAPPPPQAEKSTETSKPRVPPIKPPPIQIPIAKPLDFIPLTKEEFAASDIRNLGHAPGEGQQAAADDSEAIGRAPNGELMYGAEWYRKPTDAELDGYMPPNAPEGYGLIACKTAPDHRVEDCIELENYPPGSHLASAVRQAAWQFRVRAPRKNGQEMMGAWVRIKIEYFHGPAR</sequence>
<organism evidence="3 4">
    <name type="scientific">Sphingomonas alba</name>
    <dbReference type="NCBI Taxonomy" id="2908208"/>
    <lineage>
        <taxon>Bacteria</taxon>
        <taxon>Pseudomonadati</taxon>
        <taxon>Pseudomonadota</taxon>
        <taxon>Alphaproteobacteria</taxon>
        <taxon>Sphingomonadales</taxon>
        <taxon>Sphingomonadaceae</taxon>
        <taxon>Sphingomonas</taxon>
    </lineage>
</organism>
<feature type="region of interest" description="Disordered" evidence="1">
    <location>
        <begin position="61"/>
        <end position="90"/>
    </location>
</feature>
<evidence type="ECO:0000313" key="4">
    <source>
        <dbReference type="Proteomes" id="UP001165363"/>
    </source>
</evidence>
<dbReference type="RefSeq" id="WP_249849020.1">
    <property type="nucleotide sequence ID" value="NZ_JAMGBD010000002.1"/>
</dbReference>
<keyword evidence="4" id="KW-1185">Reference proteome</keyword>
<keyword evidence="2" id="KW-0472">Membrane</keyword>
<feature type="transmembrane region" description="Helical" evidence="2">
    <location>
        <begin position="24"/>
        <end position="44"/>
    </location>
</feature>
<gene>
    <name evidence="3" type="ORF">LZ536_12030</name>
</gene>
<evidence type="ECO:0000256" key="1">
    <source>
        <dbReference type="SAM" id="MobiDB-lite"/>
    </source>
</evidence>
<dbReference type="Proteomes" id="UP001165363">
    <property type="component" value="Unassembled WGS sequence"/>
</dbReference>
<evidence type="ECO:0008006" key="5">
    <source>
        <dbReference type="Google" id="ProtNLM"/>
    </source>
</evidence>